<dbReference type="PROSITE" id="PS00330">
    <property type="entry name" value="HEMOLYSIN_CALCIUM"/>
    <property type="match status" value="5"/>
</dbReference>
<dbReference type="NCBIfam" id="NF012211">
    <property type="entry name" value="tand_rpt_95"/>
    <property type="match status" value="2"/>
</dbReference>
<dbReference type="GO" id="GO:0005509">
    <property type="term" value="F:calcium ion binding"/>
    <property type="evidence" value="ECO:0007669"/>
    <property type="project" value="InterPro"/>
</dbReference>
<dbReference type="InterPro" id="IPR003587">
    <property type="entry name" value="Hint_dom_N"/>
</dbReference>
<name>A0A3P5XQK9_9RHOB</name>
<dbReference type="InterPro" id="IPR011049">
    <property type="entry name" value="Serralysin-like_metalloprot_C"/>
</dbReference>
<organism evidence="4 5">
    <name type="scientific">Pseudogemmobacter humi</name>
    <dbReference type="NCBI Taxonomy" id="2483812"/>
    <lineage>
        <taxon>Bacteria</taxon>
        <taxon>Pseudomonadati</taxon>
        <taxon>Pseudomonadota</taxon>
        <taxon>Alphaproteobacteria</taxon>
        <taxon>Rhodobacterales</taxon>
        <taxon>Paracoccaceae</taxon>
        <taxon>Pseudogemmobacter</taxon>
    </lineage>
</organism>
<accession>A0A3P5XQK9</accession>
<feature type="domain" description="Cadherin" evidence="3">
    <location>
        <begin position="218"/>
        <end position="328"/>
    </location>
</feature>
<sequence length="1046" mass="109457">MPVFALFNFDESSSSWLRDEALGNGPQDGYLYDGAHTGGGVLSLDGDSAYAKIFPSQEFQLDSGTLGISFTPTDTNPRCPQTVASRDSVGENQGSFRIEVTPDGAVVVTHETAGDSTVFTTGPGFFSPGDQIDLTYSWDQGGTGGQLNISNVTTGGSHSADVPSDLTMEMAGNGQPWVLGGSQETATGSQHPEITEHFEGTVGHFWISDTVDNTVTPEPPVANPDTAEVVEDGSVVIDVLANDTDPEGQPLTVTGATAGNGTVTIGTDGRLTYVPNPDYNGTDTITYEITDADGLTATSTVTVTVTPVNDDPVANDDHGSTTAGTPVVLFPLANDTDVDGDTLSITGTPVSGQGTVDVLTDGSIRFTPAPGFTGTAEIQYEISDGNGGSDTATIFVEVTPGARDGIVTGTDGDDLIDTGYVDPDGDRVDGGDALIPGDGPDDDRIYAGAGNDTVRAGEGDDTVYGGDGDDLIYGGPGDDVLHGDAGNDTIIGGDGSDTVYGGDGDDYIDTSGSNNPLPDIDYPGYYGADPDPENDRDLVYGGAGNDTILTGDDADTIYAGDGNDFVDAGWDADLVYGGDGDDTLIGNEGADTIYGGAGDDLIFGGLDERFGEILDIPDDRDLRPNNNTDLLYGGDGNDTIYGRDDNDTLYGDAGDDLLFGGIDNDQLFGGDGNDTLNGDEGNDILHGDAGDDLLNGGTGNDTLYGGTGNDTLYGGEGDDVLFGDEGDDVLYGGAGNDTLFGGEGADLLDGGEGENVLFGGAGNDTIHASGGDTVFGGADRDLIILDGRPTGSNTYIDGSEEGDDYDTLDLSGAGPLRIDYDPDNPENGRVTFFDDDRNPVGTLDFRNIEHVIPCFTPGTLIATPKGEVPVEELRAGDRVITRDNGIQEIRWIGEKALSGQELRLNRHLQPVLVRAHSLGNGLPERDMLVSPNHRLLVANDRTQLYFDEHEVLVAAKHLVGAKGIHAVESIGVSYIHFMCDRHEVVLSNGAWTESFQPGDYTLKGMGNAQRNEIFELFPELKTDAGLEGYQAARRTLKRHEARLLAR</sequence>
<reference evidence="4 5" key="1">
    <citation type="submission" date="2018-11" db="EMBL/GenBank/DDBJ databases">
        <authorList>
            <person name="Criscuolo A."/>
        </authorList>
    </citation>
    <scope>NUCLEOTIDE SEQUENCE [LARGE SCALE GENOMIC DNA]</scope>
    <source>
        <strain evidence="4">ACIP111625</strain>
    </source>
</reference>
<dbReference type="Gene3D" id="2.170.16.10">
    <property type="entry name" value="Hedgehog/Intein (Hint) domain"/>
    <property type="match status" value="1"/>
</dbReference>
<dbReference type="SUPFAM" id="SSF49899">
    <property type="entry name" value="Concanavalin A-like lectins/glucanases"/>
    <property type="match status" value="1"/>
</dbReference>
<dbReference type="SMART" id="SM00306">
    <property type="entry name" value="HintN"/>
    <property type="match status" value="1"/>
</dbReference>
<dbReference type="InterPro" id="IPR036844">
    <property type="entry name" value="Hint_dom_sf"/>
</dbReference>
<proteinExistence type="predicted"/>
<dbReference type="InterPro" id="IPR006141">
    <property type="entry name" value="Intein_N"/>
</dbReference>
<dbReference type="InterPro" id="IPR050557">
    <property type="entry name" value="RTX_toxin/Mannuronan_C5-epim"/>
</dbReference>
<dbReference type="GO" id="GO:0005576">
    <property type="term" value="C:extracellular region"/>
    <property type="evidence" value="ECO:0007669"/>
    <property type="project" value="UniProtKB-SubCell"/>
</dbReference>
<dbReference type="Pfam" id="PF17963">
    <property type="entry name" value="Big_9"/>
    <property type="match status" value="2"/>
</dbReference>
<dbReference type="PROSITE" id="PS50817">
    <property type="entry name" value="INTEIN_N_TER"/>
    <property type="match status" value="1"/>
</dbReference>
<dbReference type="PANTHER" id="PTHR38340">
    <property type="entry name" value="S-LAYER PROTEIN"/>
    <property type="match status" value="1"/>
</dbReference>
<dbReference type="PROSITE" id="PS50268">
    <property type="entry name" value="CADHERIN_2"/>
    <property type="match status" value="1"/>
</dbReference>
<dbReference type="Pfam" id="PF00353">
    <property type="entry name" value="HemolysinCabind"/>
    <property type="match status" value="8"/>
</dbReference>
<dbReference type="Gene3D" id="2.60.40.2810">
    <property type="match status" value="2"/>
</dbReference>
<evidence type="ECO:0000313" key="4">
    <source>
        <dbReference type="EMBL" id="VDC30199.1"/>
    </source>
</evidence>
<dbReference type="Pfam" id="PF13403">
    <property type="entry name" value="Hint_2"/>
    <property type="match status" value="1"/>
</dbReference>
<evidence type="ECO:0000256" key="1">
    <source>
        <dbReference type="ARBA" id="ARBA00004613"/>
    </source>
</evidence>
<dbReference type="EMBL" id="UXAW01000075">
    <property type="protein sequence ID" value="VDC30199.1"/>
    <property type="molecule type" value="Genomic_DNA"/>
</dbReference>
<evidence type="ECO:0000256" key="2">
    <source>
        <dbReference type="ARBA" id="ARBA00022525"/>
    </source>
</evidence>
<dbReference type="InterPro" id="IPR028992">
    <property type="entry name" value="Hedgehog/Intein_dom"/>
</dbReference>
<dbReference type="GO" id="GO:0007156">
    <property type="term" value="P:homophilic cell adhesion via plasma membrane adhesion molecules"/>
    <property type="evidence" value="ECO:0007669"/>
    <property type="project" value="InterPro"/>
</dbReference>
<dbReference type="GO" id="GO:0016020">
    <property type="term" value="C:membrane"/>
    <property type="evidence" value="ECO:0007669"/>
    <property type="project" value="InterPro"/>
</dbReference>
<dbReference type="Gene3D" id="2.150.10.10">
    <property type="entry name" value="Serralysin-like metalloprotease, C-terminal"/>
    <property type="match status" value="5"/>
</dbReference>
<keyword evidence="5" id="KW-1185">Reference proteome</keyword>
<evidence type="ECO:0000313" key="5">
    <source>
        <dbReference type="Proteomes" id="UP000277498"/>
    </source>
</evidence>
<dbReference type="OrthoDB" id="6305173at2"/>
<dbReference type="InterPro" id="IPR002126">
    <property type="entry name" value="Cadherin-like_dom"/>
</dbReference>
<dbReference type="AlphaFoldDB" id="A0A3P5XQK9"/>
<protein>
    <submittedName>
        <fullName evidence="4">Bifunctional hemolysin/adenylate cyclase</fullName>
    </submittedName>
</protein>
<dbReference type="GO" id="GO:0016539">
    <property type="term" value="P:intein-mediated protein splicing"/>
    <property type="evidence" value="ECO:0007669"/>
    <property type="project" value="InterPro"/>
</dbReference>
<dbReference type="InterPro" id="IPR013320">
    <property type="entry name" value="ConA-like_dom_sf"/>
</dbReference>
<dbReference type="RefSeq" id="WP_124087222.1">
    <property type="nucleotide sequence ID" value="NZ_UXAW01000075.1"/>
</dbReference>
<keyword evidence="2" id="KW-0964">Secreted</keyword>
<evidence type="ECO:0000259" key="3">
    <source>
        <dbReference type="PROSITE" id="PS50268"/>
    </source>
</evidence>
<dbReference type="InterPro" id="IPR001343">
    <property type="entry name" value="Hemolysn_Ca-bd"/>
</dbReference>
<dbReference type="SUPFAM" id="SSF51120">
    <property type="entry name" value="beta-Roll"/>
    <property type="match status" value="3"/>
</dbReference>
<dbReference type="PANTHER" id="PTHR38340:SF1">
    <property type="entry name" value="S-LAYER PROTEIN"/>
    <property type="match status" value="1"/>
</dbReference>
<dbReference type="SUPFAM" id="SSF51294">
    <property type="entry name" value="Hedgehog/intein (Hint) domain"/>
    <property type="match status" value="1"/>
</dbReference>
<dbReference type="PRINTS" id="PR00313">
    <property type="entry name" value="CABNDNGRPT"/>
</dbReference>
<dbReference type="Proteomes" id="UP000277498">
    <property type="component" value="Unassembled WGS sequence"/>
</dbReference>
<comment type="subcellular location">
    <subcellularLocation>
        <location evidence="1">Secreted</location>
    </subcellularLocation>
</comment>
<gene>
    <name evidence="4" type="primary">cya_1</name>
    <name evidence="4" type="ORF">XINFAN_02475</name>
</gene>
<dbReference type="InterPro" id="IPR018511">
    <property type="entry name" value="Hemolysin-typ_Ca-bd_CS"/>
</dbReference>